<reference evidence="3" key="1">
    <citation type="submission" date="2023-07" db="EMBL/GenBank/DDBJ databases">
        <title>Black Yeasts Isolated from many extreme environments.</title>
        <authorList>
            <person name="Coleine C."/>
            <person name="Stajich J.E."/>
            <person name="Selbmann L."/>
        </authorList>
    </citation>
    <scope>NUCLEOTIDE SEQUENCE</scope>
    <source>
        <strain evidence="3">CCFEE 5485</strain>
    </source>
</reference>
<dbReference type="GO" id="GO:0050897">
    <property type="term" value="F:cobalt ion binding"/>
    <property type="evidence" value="ECO:0007669"/>
    <property type="project" value="TreeGrafter"/>
</dbReference>
<dbReference type="GO" id="GO:0015087">
    <property type="term" value="F:cobalt ion transmembrane transporter activity"/>
    <property type="evidence" value="ECO:0007669"/>
    <property type="project" value="TreeGrafter"/>
</dbReference>
<proteinExistence type="predicted"/>
<comment type="caution">
    <text evidence="3">The sequence shown here is derived from an EMBL/GenBank/DDBJ whole genome shotgun (WGS) entry which is preliminary data.</text>
</comment>
<feature type="transmembrane region" description="Helical" evidence="2">
    <location>
        <begin position="419"/>
        <end position="442"/>
    </location>
</feature>
<organism evidence="3 4">
    <name type="scientific">Recurvomyces mirabilis</name>
    <dbReference type="NCBI Taxonomy" id="574656"/>
    <lineage>
        <taxon>Eukaryota</taxon>
        <taxon>Fungi</taxon>
        <taxon>Dikarya</taxon>
        <taxon>Ascomycota</taxon>
        <taxon>Pezizomycotina</taxon>
        <taxon>Dothideomycetes</taxon>
        <taxon>Dothideomycetidae</taxon>
        <taxon>Mycosphaerellales</taxon>
        <taxon>Teratosphaeriaceae</taxon>
        <taxon>Recurvomyces</taxon>
    </lineage>
</organism>
<dbReference type="PANTHER" id="PTHR46494:SF1">
    <property type="entry name" value="CORA FAMILY METAL ION TRANSPORTER (EUROFUNG)"/>
    <property type="match status" value="1"/>
</dbReference>
<feature type="transmembrane region" description="Helical" evidence="2">
    <location>
        <begin position="454"/>
        <end position="475"/>
    </location>
</feature>
<protein>
    <recommendedName>
        <fullName evidence="5">ADP-ribosylation factor</fullName>
    </recommendedName>
</protein>
<dbReference type="GO" id="GO:0015095">
    <property type="term" value="F:magnesium ion transmembrane transporter activity"/>
    <property type="evidence" value="ECO:0007669"/>
    <property type="project" value="TreeGrafter"/>
</dbReference>
<comment type="subcellular location">
    <subcellularLocation>
        <location evidence="1">Cell membrane</location>
        <topology evidence="1">Multi-pass membrane protein</topology>
    </subcellularLocation>
</comment>
<keyword evidence="2" id="KW-0472">Membrane</keyword>
<dbReference type="InterPro" id="IPR045861">
    <property type="entry name" value="CorA_cytoplasmic_dom"/>
</dbReference>
<dbReference type="SUPFAM" id="SSF143865">
    <property type="entry name" value="CorA soluble domain-like"/>
    <property type="match status" value="1"/>
</dbReference>
<keyword evidence="2" id="KW-0812">Transmembrane</keyword>
<accession>A0AAE0TSG7</accession>
<evidence type="ECO:0000313" key="3">
    <source>
        <dbReference type="EMBL" id="KAK3672525.1"/>
    </source>
</evidence>
<evidence type="ECO:0008006" key="5">
    <source>
        <dbReference type="Google" id="ProtNLM"/>
    </source>
</evidence>
<dbReference type="AlphaFoldDB" id="A0AAE0TSG7"/>
<name>A0AAE0TSG7_9PEZI</name>
<keyword evidence="4" id="KW-1185">Reference proteome</keyword>
<evidence type="ECO:0000256" key="2">
    <source>
        <dbReference type="SAM" id="Phobius"/>
    </source>
</evidence>
<evidence type="ECO:0000256" key="1">
    <source>
        <dbReference type="ARBA" id="ARBA00004651"/>
    </source>
</evidence>
<gene>
    <name evidence="3" type="ORF">LTR78_007575</name>
</gene>
<keyword evidence="2" id="KW-1133">Transmembrane helix</keyword>
<dbReference type="GO" id="GO:0000287">
    <property type="term" value="F:magnesium ion binding"/>
    <property type="evidence" value="ECO:0007669"/>
    <property type="project" value="TreeGrafter"/>
</dbReference>
<sequence length="503" mass="57379">MDDTTLTSMEGYYMAIDDTHIHDSLQDLDDPTSLKRMLNIAKSSTAATFVLDFNDEAAYATFDLPFASTSKLLDAERPDASYARWVNLWRPFEQQAILEVLARRYDSVARGNLYRIIDDLWHYSSVDLGRSYVCIGYNSIFGTKHADSEDDNGILPHCTRIWTWLVLCDDSTVITINEDPFPFAGGVLSGTQQRILQETRRNLLNVFRSLSRVVEDERMSRNPMALLPIRTRLGDTIEETAHREPDAPGLLFYYIFENWYNSYILVTRKESRYGVELVSLRAQMFKSPKLCHIDRLDCIGKELGVLKRHYLSYNRIIDRLLEPQVATPASLQGSHVISETSELSSLSTVRPMVTEKESLLGVSFTSAARSRFRRLKDLIDLYALSEVEEYLKQKDSLVTMNFNLIAMKESLDMERLTKITLLITKATISFLPVSLMSAYFSVQFDGIDYTVKEYWVSFAVILAMSWVMLFVFGVASGSVETVGVLQKVWQGSRQAWTSLTSRA</sequence>
<dbReference type="Proteomes" id="UP001274830">
    <property type="component" value="Unassembled WGS sequence"/>
</dbReference>
<evidence type="ECO:0000313" key="4">
    <source>
        <dbReference type="Proteomes" id="UP001274830"/>
    </source>
</evidence>
<dbReference type="PANTHER" id="PTHR46494">
    <property type="entry name" value="CORA FAMILY METAL ION TRANSPORTER (EUROFUNG)"/>
    <property type="match status" value="1"/>
</dbReference>
<dbReference type="EMBL" id="JAUTXT010000032">
    <property type="protein sequence ID" value="KAK3672525.1"/>
    <property type="molecule type" value="Genomic_DNA"/>
</dbReference>
<dbReference type="GO" id="GO:0005886">
    <property type="term" value="C:plasma membrane"/>
    <property type="evidence" value="ECO:0007669"/>
    <property type="project" value="UniProtKB-SubCell"/>
</dbReference>